<dbReference type="InterPro" id="IPR006119">
    <property type="entry name" value="Resolv_N"/>
</dbReference>
<accession>A0A5B8J614</accession>
<dbReference type="Gene3D" id="3.90.1750.20">
    <property type="entry name" value="Putative Large Serine Recombinase, Chain B, Domain 2"/>
    <property type="match status" value="1"/>
</dbReference>
<keyword evidence="1" id="KW-0238">DNA-binding</keyword>
<keyword evidence="2" id="KW-0233">DNA recombination</keyword>
<gene>
    <name evidence="5" type="ORF">FQU76_09425</name>
</gene>
<dbReference type="CDD" id="cd00338">
    <property type="entry name" value="Ser_Recombinase"/>
    <property type="match status" value="1"/>
</dbReference>
<feature type="domain" description="Resolvase/invertase-type recombinase catalytic" evidence="3">
    <location>
        <begin position="42"/>
        <end position="189"/>
    </location>
</feature>
<evidence type="ECO:0000256" key="1">
    <source>
        <dbReference type="ARBA" id="ARBA00023125"/>
    </source>
</evidence>
<dbReference type="PANTHER" id="PTHR30461:SF2">
    <property type="entry name" value="SERINE RECOMBINASE PINE-RELATED"/>
    <property type="match status" value="1"/>
</dbReference>
<dbReference type="PANTHER" id="PTHR30461">
    <property type="entry name" value="DNA-INVERTASE FROM LAMBDOID PROPHAGE"/>
    <property type="match status" value="1"/>
</dbReference>
<dbReference type="SUPFAM" id="SSF53041">
    <property type="entry name" value="Resolvase-like"/>
    <property type="match status" value="1"/>
</dbReference>
<dbReference type="SMART" id="SM00857">
    <property type="entry name" value="Resolvase"/>
    <property type="match status" value="1"/>
</dbReference>
<dbReference type="InterPro" id="IPR038109">
    <property type="entry name" value="DNA_bind_recomb_sf"/>
</dbReference>
<evidence type="ECO:0000259" key="3">
    <source>
        <dbReference type="PROSITE" id="PS51736"/>
    </source>
</evidence>
<reference evidence="5 6" key="1">
    <citation type="submission" date="2019-07" db="EMBL/GenBank/DDBJ databases">
        <authorList>
            <person name="Zhu P."/>
        </authorList>
    </citation>
    <scope>NUCLEOTIDE SEQUENCE [LARGE SCALE GENOMIC DNA]</scope>
    <source>
        <strain evidence="5 6">SSL-25</strain>
    </source>
</reference>
<evidence type="ECO:0000313" key="6">
    <source>
        <dbReference type="Proteomes" id="UP000320580"/>
    </source>
</evidence>
<dbReference type="InterPro" id="IPR036162">
    <property type="entry name" value="Resolvase-like_N_sf"/>
</dbReference>
<dbReference type="GO" id="GO:0003677">
    <property type="term" value="F:DNA binding"/>
    <property type="evidence" value="ECO:0007669"/>
    <property type="project" value="UniProtKB-KW"/>
</dbReference>
<protein>
    <submittedName>
        <fullName evidence="5">Recombinase family protein</fullName>
    </submittedName>
</protein>
<dbReference type="Pfam" id="PF07508">
    <property type="entry name" value="Recombinase"/>
    <property type="match status" value="1"/>
</dbReference>
<dbReference type="RefSeq" id="WP_146480010.1">
    <property type="nucleotide sequence ID" value="NZ_CP042266.1"/>
</dbReference>
<dbReference type="OrthoDB" id="4367319at2"/>
<dbReference type="EMBL" id="CP042266">
    <property type="protein sequence ID" value="QDY76716.1"/>
    <property type="molecule type" value="Genomic_DNA"/>
</dbReference>
<evidence type="ECO:0000259" key="4">
    <source>
        <dbReference type="PROSITE" id="PS51737"/>
    </source>
</evidence>
<organism evidence="5 6">
    <name type="scientific">Streptomyces qinzhouensis</name>
    <dbReference type="NCBI Taxonomy" id="2599401"/>
    <lineage>
        <taxon>Bacteria</taxon>
        <taxon>Bacillati</taxon>
        <taxon>Actinomycetota</taxon>
        <taxon>Actinomycetes</taxon>
        <taxon>Kitasatosporales</taxon>
        <taxon>Streptomycetaceae</taxon>
        <taxon>Streptomyces</taxon>
    </lineage>
</organism>
<dbReference type="InterPro" id="IPR011109">
    <property type="entry name" value="DNA_bind_recombinase_dom"/>
</dbReference>
<dbReference type="PROSITE" id="PS51737">
    <property type="entry name" value="RECOMBINASE_DNA_BIND"/>
    <property type="match status" value="1"/>
</dbReference>
<sequence>MRTLDGNQRTSSTADVQWRETDLALLKELISAQMSLPSDAPRALLSVRLSTLTAETTSPIRQELDLRLLAKERGYRVVGVARDLNVSAARVPPWRRRELGHWLNDRVPEFDVLLFWKLDRFVRRLTDLSTMIDWCLRHGKNLVSKHDTIDLSTPTGKVMTEIIGGIAEIEVAAISTRVTSLWDYTKTQSDWLVGKPPYGYTISDRGKLTIDPRAQRVLRWCLSAALRGVSARRMTTVLIRARVPTGGGGQWSTGTLLRRLRNPALMGVRVRENKDGGVRRSQTVLTSDGNPIRVADPIVTEAEWLSLQAALDERAKTQPTRRKGGATDFLGVLVCADCGTHMTVHRSRGNTRTYEYLRCRSCPSGGLGAPDPESVYSRLTEEVVKALGTEQVRVREYAPGTDGPVRRRAVENTIAHYMAELAPGGRYTRNSFTREQAEQSLEKLITELEGLDPAFTQDRWLHMSNGDSFRERWETADRETMAGDLRRAGITCRVSRHKVPGVRAPDVRLELIIPGDVGERLIIKRDAFADGSL</sequence>
<dbReference type="KEGG" id="sqz:FQU76_09425"/>
<dbReference type="Pfam" id="PF13408">
    <property type="entry name" value="Zn_ribbon_recom"/>
    <property type="match status" value="1"/>
</dbReference>
<dbReference type="Proteomes" id="UP000320580">
    <property type="component" value="Chromosome"/>
</dbReference>
<dbReference type="Pfam" id="PF00239">
    <property type="entry name" value="Resolvase"/>
    <property type="match status" value="1"/>
</dbReference>
<feature type="domain" description="Recombinase" evidence="4">
    <location>
        <begin position="197"/>
        <end position="317"/>
    </location>
</feature>
<dbReference type="Gene3D" id="3.40.50.1390">
    <property type="entry name" value="Resolvase, N-terminal catalytic domain"/>
    <property type="match status" value="1"/>
</dbReference>
<dbReference type="AlphaFoldDB" id="A0A5B8J614"/>
<evidence type="ECO:0000313" key="5">
    <source>
        <dbReference type="EMBL" id="QDY76716.1"/>
    </source>
</evidence>
<dbReference type="PROSITE" id="PS51736">
    <property type="entry name" value="RECOMBINASES_3"/>
    <property type="match status" value="1"/>
</dbReference>
<name>A0A5B8J614_9ACTN</name>
<dbReference type="InterPro" id="IPR050639">
    <property type="entry name" value="SSR_resolvase"/>
</dbReference>
<dbReference type="InterPro" id="IPR025827">
    <property type="entry name" value="Zn_ribbon_recom_dom"/>
</dbReference>
<evidence type="ECO:0000256" key="2">
    <source>
        <dbReference type="ARBA" id="ARBA00023172"/>
    </source>
</evidence>
<keyword evidence="6" id="KW-1185">Reference proteome</keyword>
<proteinExistence type="predicted"/>
<dbReference type="GO" id="GO:0000150">
    <property type="term" value="F:DNA strand exchange activity"/>
    <property type="evidence" value="ECO:0007669"/>
    <property type="project" value="InterPro"/>
</dbReference>